<dbReference type="AlphaFoldDB" id="A0A2S2DRH4"/>
<evidence type="ECO:0000313" key="2">
    <source>
        <dbReference type="Proteomes" id="UP000245468"/>
    </source>
</evidence>
<dbReference type="KEGG" id="psez:HME7025_00100"/>
<keyword evidence="2" id="KW-1185">Reference proteome</keyword>
<proteinExistence type="predicted"/>
<protein>
    <submittedName>
        <fullName evidence="1">Uncharacterized protein</fullName>
    </submittedName>
</protein>
<sequence length="284" mass="33259">MKKVSLEENGKQKVYLIPENFSECTSDQISFILTSQLTIYTLDSLGDHDKSMIVKLEVLYLLSKIPKKLFARLTLDQQYIILKLVHWSFSARIETKPFEFFVYNKVKYYLPADNYADTSSFEWAICNIFYVNFSQNNLNTSLFYSLIATICRPERKDIKSFMQDPKLWNGDRREIYNSINSNQRAKYFEAIPMGTLLAVFQYWEAVNNRFVERNSELFESSDDAPMFPNGEGCLSLLEDVAEEGILGDLDKVHQANIHGLFVYLRHKRKKVEVMEKEMNKHTQQ</sequence>
<dbReference type="Proteomes" id="UP000245468">
    <property type="component" value="Chromosome"/>
</dbReference>
<dbReference type="RefSeq" id="WP_109321764.1">
    <property type="nucleotide sequence ID" value="NZ_CP029346.1"/>
</dbReference>
<evidence type="ECO:0000313" key="1">
    <source>
        <dbReference type="EMBL" id="AWL07985.1"/>
    </source>
</evidence>
<dbReference type="EMBL" id="CP029346">
    <property type="protein sequence ID" value="AWL07985.1"/>
    <property type="molecule type" value="Genomic_DNA"/>
</dbReference>
<gene>
    <name evidence="1" type="ORF">HME7025_00100</name>
</gene>
<reference evidence="2" key="1">
    <citation type="submission" date="2018-05" db="EMBL/GenBank/DDBJ databases">
        <title>Pseudarcicella sp. HME7025 Genome sequencing and assembly.</title>
        <authorList>
            <person name="Kim H."/>
            <person name="Kang H."/>
            <person name="Joh K."/>
        </authorList>
    </citation>
    <scope>NUCLEOTIDE SEQUENCE [LARGE SCALE GENOMIC DNA]</scope>
    <source>
        <strain evidence="2">HME7025</strain>
    </source>
</reference>
<organism evidence="1 2">
    <name type="scientific">Aquirufa nivalisilvae</name>
    <dbReference type="NCBI Taxonomy" id="2516557"/>
    <lineage>
        <taxon>Bacteria</taxon>
        <taxon>Pseudomonadati</taxon>
        <taxon>Bacteroidota</taxon>
        <taxon>Cytophagia</taxon>
        <taxon>Cytophagales</taxon>
        <taxon>Flectobacillaceae</taxon>
        <taxon>Aquirufa</taxon>
    </lineage>
</organism>
<name>A0A2S2DRH4_9BACT</name>
<accession>A0A2S2DRH4</accession>
<dbReference type="OrthoDB" id="879730at2"/>